<dbReference type="Proteomes" id="UP001152622">
    <property type="component" value="Chromosome 1"/>
</dbReference>
<feature type="compositionally biased region" description="Low complexity" evidence="1">
    <location>
        <begin position="117"/>
        <end position="128"/>
    </location>
</feature>
<feature type="region of interest" description="Disordered" evidence="1">
    <location>
        <begin position="117"/>
        <end position="146"/>
    </location>
</feature>
<feature type="region of interest" description="Disordered" evidence="1">
    <location>
        <begin position="75"/>
        <end position="103"/>
    </location>
</feature>
<dbReference type="AlphaFoldDB" id="A0A9Q1G9S8"/>
<protein>
    <submittedName>
        <fullName evidence="2">Uncharacterized protein</fullName>
    </submittedName>
</protein>
<dbReference type="EMBL" id="JAINUF010000001">
    <property type="protein sequence ID" value="KAJ8380210.1"/>
    <property type="molecule type" value="Genomic_DNA"/>
</dbReference>
<evidence type="ECO:0000256" key="1">
    <source>
        <dbReference type="SAM" id="MobiDB-lite"/>
    </source>
</evidence>
<keyword evidence="3" id="KW-1185">Reference proteome</keyword>
<accession>A0A9Q1G9S8</accession>
<dbReference type="OrthoDB" id="8750428at2759"/>
<evidence type="ECO:0000313" key="3">
    <source>
        <dbReference type="Proteomes" id="UP001152622"/>
    </source>
</evidence>
<reference evidence="2" key="1">
    <citation type="journal article" date="2023" name="Science">
        <title>Genome structures resolve the early diversification of teleost fishes.</title>
        <authorList>
            <person name="Parey E."/>
            <person name="Louis A."/>
            <person name="Montfort J."/>
            <person name="Bouchez O."/>
            <person name="Roques C."/>
            <person name="Iampietro C."/>
            <person name="Lluch J."/>
            <person name="Castinel A."/>
            <person name="Donnadieu C."/>
            <person name="Desvignes T."/>
            <person name="Floi Bucao C."/>
            <person name="Jouanno E."/>
            <person name="Wen M."/>
            <person name="Mejri S."/>
            <person name="Dirks R."/>
            <person name="Jansen H."/>
            <person name="Henkel C."/>
            <person name="Chen W.J."/>
            <person name="Zahm M."/>
            <person name="Cabau C."/>
            <person name="Klopp C."/>
            <person name="Thompson A.W."/>
            <person name="Robinson-Rechavi M."/>
            <person name="Braasch I."/>
            <person name="Lecointre G."/>
            <person name="Bobe J."/>
            <person name="Postlethwait J.H."/>
            <person name="Berthelot C."/>
            <person name="Roest Crollius H."/>
            <person name="Guiguen Y."/>
        </authorList>
    </citation>
    <scope>NUCLEOTIDE SEQUENCE</scope>
    <source>
        <strain evidence="2">WJC10195</strain>
    </source>
</reference>
<gene>
    <name evidence="2" type="ORF">SKAU_G00009880</name>
</gene>
<sequence length="210" mass="22665">MGLEGANYFRCPDQLEVRIRGGGRKSSSVAQVLSSVANPSRYPDRLDVPARPARALTRWASRLMRERFLAPSGLTTAPWGGVREGRRERPVQGSQAAGSTQKKHEFGHLPGLEALAPGAASLSGAPGRLPTPPFQEPLEPDPPEAQPPALSLLLSRITSGRSHTLRGGDISFESLPYQLSMVLSVPTMVTTGKKLKNRKPSYDRRFCSGG</sequence>
<comment type="caution">
    <text evidence="2">The sequence shown here is derived from an EMBL/GenBank/DDBJ whole genome shotgun (WGS) entry which is preliminary data.</text>
</comment>
<name>A0A9Q1G9S8_SYNKA</name>
<proteinExistence type="predicted"/>
<evidence type="ECO:0000313" key="2">
    <source>
        <dbReference type="EMBL" id="KAJ8380210.1"/>
    </source>
</evidence>
<organism evidence="2 3">
    <name type="scientific">Synaphobranchus kaupii</name>
    <name type="common">Kaup's arrowtooth eel</name>
    <dbReference type="NCBI Taxonomy" id="118154"/>
    <lineage>
        <taxon>Eukaryota</taxon>
        <taxon>Metazoa</taxon>
        <taxon>Chordata</taxon>
        <taxon>Craniata</taxon>
        <taxon>Vertebrata</taxon>
        <taxon>Euteleostomi</taxon>
        <taxon>Actinopterygii</taxon>
        <taxon>Neopterygii</taxon>
        <taxon>Teleostei</taxon>
        <taxon>Anguilliformes</taxon>
        <taxon>Synaphobranchidae</taxon>
        <taxon>Synaphobranchus</taxon>
    </lineage>
</organism>